<feature type="region of interest" description="Disordered" evidence="1">
    <location>
        <begin position="68"/>
        <end position="93"/>
    </location>
</feature>
<gene>
    <name evidence="2" type="ORF">TMI583_LOCUS50012</name>
</gene>
<feature type="compositionally biased region" description="Polar residues" evidence="1">
    <location>
        <begin position="74"/>
        <end position="83"/>
    </location>
</feature>
<protein>
    <submittedName>
        <fullName evidence="2">Uncharacterized protein</fullName>
    </submittedName>
</protein>
<dbReference type="Proteomes" id="UP000682733">
    <property type="component" value="Unassembled WGS sequence"/>
</dbReference>
<comment type="caution">
    <text evidence="2">The sequence shown here is derived from an EMBL/GenBank/DDBJ whole genome shotgun (WGS) entry which is preliminary data.</text>
</comment>
<reference evidence="2" key="1">
    <citation type="submission" date="2021-02" db="EMBL/GenBank/DDBJ databases">
        <authorList>
            <person name="Nowell W R."/>
        </authorList>
    </citation>
    <scope>NUCLEOTIDE SEQUENCE</scope>
</reference>
<dbReference type="EMBL" id="CAJOBA010115001">
    <property type="protein sequence ID" value="CAF4564615.1"/>
    <property type="molecule type" value="Genomic_DNA"/>
</dbReference>
<dbReference type="AlphaFoldDB" id="A0A8S2YQB0"/>
<organism evidence="2 3">
    <name type="scientific">Didymodactylos carnosus</name>
    <dbReference type="NCBI Taxonomy" id="1234261"/>
    <lineage>
        <taxon>Eukaryota</taxon>
        <taxon>Metazoa</taxon>
        <taxon>Spiralia</taxon>
        <taxon>Gnathifera</taxon>
        <taxon>Rotifera</taxon>
        <taxon>Eurotatoria</taxon>
        <taxon>Bdelloidea</taxon>
        <taxon>Philodinida</taxon>
        <taxon>Philodinidae</taxon>
        <taxon>Didymodactylos</taxon>
    </lineage>
</organism>
<accession>A0A8S2YQB0</accession>
<name>A0A8S2YQB0_9BILA</name>
<evidence type="ECO:0000313" key="2">
    <source>
        <dbReference type="EMBL" id="CAF4564615.1"/>
    </source>
</evidence>
<feature type="non-terminal residue" evidence="2">
    <location>
        <position position="93"/>
    </location>
</feature>
<sequence length="93" mass="10790">SDNDNNEQLSVKPLSYYHDSIPNNINNKSRHRRPSSASPPPDYQGLVLVEQAPNTKKWLLNEPTVSHYYRDNHPQSQNKINESTRSHHVRFSP</sequence>
<feature type="non-terminal residue" evidence="2">
    <location>
        <position position="1"/>
    </location>
</feature>
<proteinExistence type="predicted"/>
<feature type="region of interest" description="Disordered" evidence="1">
    <location>
        <begin position="1"/>
        <end position="44"/>
    </location>
</feature>
<evidence type="ECO:0000313" key="3">
    <source>
        <dbReference type="Proteomes" id="UP000682733"/>
    </source>
</evidence>
<evidence type="ECO:0000256" key="1">
    <source>
        <dbReference type="SAM" id="MobiDB-lite"/>
    </source>
</evidence>